<organism evidence="1 2">
    <name type="scientific">candidate division TA06 bacterium 34_109</name>
    <dbReference type="NCBI Taxonomy" id="1635277"/>
    <lineage>
        <taxon>Bacteria</taxon>
        <taxon>Bacteria division TA06</taxon>
    </lineage>
</organism>
<evidence type="ECO:0000313" key="2">
    <source>
        <dbReference type="Proteomes" id="UP000053467"/>
    </source>
</evidence>
<protein>
    <submittedName>
        <fullName evidence="1">Uncharacterized protein</fullName>
    </submittedName>
</protein>
<accession>A0A101I3B8</accession>
<dbReference type="EMBL" id="LGGX01000002">
    <property type="protein sequence ID" value="KUK87890.1"/>
    <property type="molecule type" value="Genomic_DNA"/>
</dbReference>
<sequence>MKKNLTIFLIFFNFTFIFATEKFYRFMEFDFIGRIKLKEKITKSEFEKIESFKVYFDNKKREERVEVCFRGKNVEKDIFNIGFPLSVIEISYTDTFLKSENDSLYAQKTVYTFLNGKGESIKIINGAEKMVFLTYNRKKNFESVVSYLEDENGRKVFSTDSVLIKITSIHGGKGSKRWETFFYGFDENGKMIPTNNNLGFEKVVRNETFDNIVDSLKLFEKDEYIVLKSEKLFDGTNIEIKSLKLRRDKRGDLQRFYEITISDDIGYEFKKIFLDSIFKPFDMDSNFAIRIIKRNENFTLDRVEYFSADQLLKTKMPPSIKYDGYPLFKILTKKFIYDKDYNLLGVEKIE</sequence>
<evidence type="ECO:0000313" key="1">
    <source>
        <dbReference type="EMBL" id="KUK87890.1"/>
    </source>
</evidence>
<dbReference type="Proteomes" id="UP000053467">
    <property type="component" value="Unassembled WGS sequence"/>
</dbReference>
<dbReference type="AlphaFoldDB" id="A0A101I3B8"/>
<proteinExistence type="predicted"/>
<name>A0A101I3B8_UNCT6</name>
<gene>
    <name evidence="1" type="ORF">XE03_0409</name>
</gene>
<comment type="caution">
    <text evidence="1">The sequence shown here is derived from an EMBL/GenBank/DDBJ whole genome shotgun (WGS) entry which is preliminary data.</text>
</comment>
<reference evidence="2" key="1">
    <citation type="journal article" date="2015" name="MBio">
        <title>Genome-Resolved Metagenomic Analysis Reveals Roles for Candidate Phyla and Other Microbial Community Members in Biogeochemical Transformations in Oil Reservoirs.</title>
        <authorList>
            <person name="Hu P."/>
            <person name="Tom L."/>
            <person name="Singh A."/>
            <person name="Thomas B.C."/>
            <person name="Baker B.J."/>
            <person name="Piceno Y.M."/>
            <person name="Andersen G.L."/>
            <person name="Banfield J.F."/>
        </authorList>
    </citation>
    <scope>NUCLEOTIDE SEQUENCE [LARGE SCALE GENOMIC DNA]</scope>
</reference>